<dbReference type="HOGENOM" id="CLU_1366270_0_0_1"/>
<dbReference type="Proteomes" id="UP000006352">
    <property type="component" value="Unassembled WGS sequence"/>
</dbReference>
<sequence length="181" mass="20554">MPLTLTFLCNDPLNTIIVNQSSGQTNHRYEVTSIELDDGKRRTTLTALTPIRRVIGNIEWKGPLISGLLTATVKGRRITTSLPPRGCLNRIMFMLCFMGRRHFKWKASDGGKFVLVDCSNGSVIARYWSTTSALSEKEQISTLELGDKGFPSLNLILFTFVWAYIKWQHHTAFRVKNMNMN</sequence>
<dbReference type="AlphaFoldDB" id="J4G7M5"/>
<dbReference type="RefSeq" id="XP_012181781.1">
    <property type="nucleotide sequence ID" value="XM_012326391.1"/>
</dbReference>
<dbReference type="InParanoid" id="J4G7M5"/>
<keyword evidence="2" id="KW-1185">Reference proteome</keyword>
<accession>J4G7M5</accession>
<organism evidence="1 2">
    <name type="scientific">Fibroporia radiculosa</name>
    <dbReference type="NCBI Taxonomy" id="599839"/>
    <lineage>
        <taxon>Eukaryota</taxon>
        <taxon>Fungi</taxon>
        <taxon>Dikarya</taxon>
        <taxon>Basidiomycota</taxon>
        <taxon>Agaricomycotina</taxon>
        <taxon>Agaricomycetes</taxon>
        <taxon>Polyporales</taxon>
        <taxon>Fibroporiaceae</taxon>
        <taxon>Fibroporia</taxon>
    </lineage>
</organism>
<gene>
    <name evidence="1" type="ORF">FIBRA_04600</name>
</gene>
<protein>
    <submittedName>
        <fullName evidence="1">Uncharacterized protein</fullName>
    </submittedName>
</protein>
<evidence type="ECO:0000313" key="2">
    <source>
        <dbReference type="Proteomes" id="UP000006352"/>
    </source>
</evidence>
<dbReference type="OrthoDB" id="3360976at2759"/>
<evidence type="ECO:0000313" key="1">
    <source>
        <dbReference type="EMBL" id="CCM02498.1"/>
    </source>
</evidence>
<proteinExistence type="predicted"/>
<dbReference type="GeneID" id="24097409"/>
<name>J4G7M5_9APHY</name>
<dbReference type="EMBL" id="HE797083">
    <property type="protein sequence ID" value="CCM02498.1"/>
    <property type="molecule type" value="Genomic_DNA"/>
</dbReference>
<reference evidence="1 2" key="1">
    <citation type="journal article" date="2012" name="Appl. Environ. Microbiol.">
        <title>Short-read sequencing for genomic analysis of the brown rot fungus Fibroporia radiculosa.</title>
        <authorList>
            <person name="Tang J.D."/>
            <person name="Perkins A.D."/>
            <person name="Sonstegard T.S."/>
            <person name="Schroeder S.G."/>
            <person name="Burgess S.C."/>
            <person name="Diehl S.V."/>
        </authorList>
    </citation>
    <scope>NUCLEOTIDE SEQUENCE [LARGE SCALE GENOMIC DNA]</scope>
    <source>
        <strain evidence="1 2">TFFH 294</strain>
    </source>
</reference>